<proteinExistence type="predicted"/>
<protein>
    <recommendedName>
        <fullName evidence="2">Restriction endonuclease</fullName>
    </recommendedName>
</protein>
<sequence>MPRSADYTIQGFLYQFNKTILEILKAEPDASVNIEGLIEDIEIVSSKKMTGIQCKYHEAAKKFTPSAIYKPLLQMLKHFSRNPDHNVEYVLFAHFPGTGEECPIIGKQECEDALASKDKKFKDIIGEIPDHVNLDEFLHRFKMEFGPNYDSLVKEVILSLKDNNIPSEEIEALAYPNAIHIIACISILHDPSYRQITRTQFLDQLNDIRTTAISRWTLALSTRKKLLDARRKQLKEHLNVNSRSRYFIINPKNFRDFDTRFVLFLNNYIQKYHCKQTHINTPVFCVCSSRSTVQNIQNRLYQKNKILTTDGYVGGQFEETHFFRTPCSSGSNQRSTRREFDLRITDWKEHGELLNKKKCDDLFILGELDSDLLDTTDVNVEKLASTTIKELEYIMGITNVCD</sequence>
<dbReference type="AlphaFoldDB" id="A0AAU8LWE9"/>
<organism evidence="1">
    <name type="scientific">Candidatus Electrothrix aestuarii</name>
    <dbReference type="NCBI Taxonomy" id="3062594"/>
    <lineage>
        <taxon>Bacteria</taxon>
        <taxon>Pseudomonadati</taxon>
        <taxon>Thermodesulfobacteriota</taxon>
        <taxon>Desulfobulbia</taxon>
        <taxon>Desulfobulbales</taxon>
        <taxon>Desulfobulbaceae</taxon>
        <taxon>Candidatus Electrothrix</taxon>
    </lineage>
</organism>
<evidence type="ECO:0008006" key="2">
    <source>
        <dbReference type="Google" id="ProtNLM"/>
    </source>
</evidence>
<gene>
    <name evidence="1" type="ORF">Q3M24_01920</name>
</gene>
<name>A0AAU8LWE9_9BACT</name>
<evidence type="ECO:0000313" key="1">
    <source>
        <dbReference type="EMBL" id="XCN73532.1"/>
    </source>
</evidence>
<reference evidence="1" key="2">
    <citation type="submission" date="2024-06" db="EMBL/GenBank/DDBJ databases">
        <authorList>
            <person name="Plum-Jensen L.E."/>
            <person name="Schramm A."/>
            <person name="Marshall I.P.G."/>
        </authorList>
    </citation>
    <scope>NUCLEOTIDE SEQUENCE</scope>
    <source>
        <strain evidence="1">Rat1</strain>
    </source>
</reference>
<reference evidence="1" key="1">
    <citation type="journal article" date="2024" name="Syst. Appl. Microbiol.">
        <title>First single-strain enrichments of Electrothrix cable bacteria, description of E. aestuarii sp. nov. and E. rattekaaiensis sp. nov., and proposal of a cable bacteria taxonomy following the rules of the SeqCode.</title>
        <authorList>
            <person name="Plum-Jensen L.E."/>
            <person name="Schramm A."/>
            <person name="Marshall I.P.G."/>
        </authorList>
    </citation>
    <scope>NUCLEOTIDE SEQUENCE</scope>
    <source>
        <strain evidence="1">Rat1</strain>
    </source>
</reference>
<accession>A0AAU8LWE9</accession>
<dbReference type="EMBL" id="CP159373">
    <property type="protein sequence ID" value="XCN73532.1"/>
    <property type="molecule type" value="Genomic_DNA"/>
</dbReference>
<dbReference type="KEGG" id="eaj:Q3M24_01920"/>